<evidence type="ECO:0000256" key="1">
    <source>
        <dbReference type="SAM" id="Coils"/>
    </source>
</evidence>
<dbReference type="Proteomes" id="UP000784880">
    <property type="component" value="Unassembled WGS sequence"/>
</dbReference>
<comment type="caution">
    <text evidence="2">The sequence shown here is derived from an EMBL/GenBank/DDBJ whole genome shotgun (WGS) entry which is preliminary data.</text>
</comment>
<proteinExistence type="predicted"/>
<accession>A0ABS6JKM3</accession>
<gene>
    <name evidence="2" type="ORF">KS419_18660</name>
</gene>
<name>A0ABS6JKM3_9BACI</name>
<keyword evidence="3" id="KW-1185">Reference proteome</keyword>
<evidence type="ECO:0000313" key="3">
    <source>
        <dbReference type="Proteomes" id="UP000784880"/>
    </source>
</evidence>
<sequence length="229" mass="27505">MFQTLIRKFEAKQAVWAKETQQRIMEYAEQERMRALEEMEQEQQRQHFLNVEVDKYLRTVHPTFLLKPEAYKALMNMLLARSEGLVSLSVTMTKEMRKVYSFYHNELVIFLRLLEKKGYQLAGKEEEFLTTFLTKLRENNYKQCLEQYGDFVPENATILEAFELYFDVVEDFKYDSGNVDFFATYLNTKGIADFTWTKARLKRKLKQYENANKDQFKLKQLEKRLENIS</sequence>
<dbReference type="EMBL" id="JAHQCS010000151">
    <property type="protein sequence ID" value="MBU9713754.1"/>
    <property type="molecule type" value="Genomic_DNA"/>
</dbReference>
<reference evidence="2 3" key="1">
    <citation type="submission" date="2021-06" db="EMBL/GenBank/DDBJ databases">
        <title>Bacillus sp. RD4P76, an endophyte from a halophyte.</title>
        <authorList>
            <person name="Sun J.-Q."/>
        </authorList>
    </citation>
    <scope>NUCLEOTIDE SEQUENCE [LARGE SCALE GENOMIC DNA]</scope>
    <source>
        <strain evidence="2 3">CGMCC 1.15917</strain>
    </source>
</reference>
<protein>
    <submittedName>
        <fullName evidence="2">Uncharacterized protein</fullName>
    </submittedName>
</protein>
<evidence type="ECO:0000313" key="2">
    <source>
        <dbReference type="EMBL" id="MBU9713754.1"/>
    </source>
</evidence>
<feature type="coiled-coil region" evidence="1">
    <location>
        <begin position="191"/>
        <end position="218"/>
    </location>
</feature>
<dbReference type="RefSeq" id="WP_217067902.1">
    <property type="nucleotide sequence ID" value="NZ_JAHQCS010000151.1"/>
</dbReference>
<keyword evidence="1" id="KW-0175">Coiled coil</keyword>
<organism evidence="2 3">
    <name type="scientific">Evansella tamaricis</name>
    <dbReference type="NCBI Taxonomy" id="2069301"/>
    <lineage>
        <taxon>Bacteria</taxon>
        <taxon>Bacillati</taxon>
        <taxon>Bacillota</taxon>
        <taxon>Bacilli</taxon>
        <taxon>Bacillales</taxon>
        <taxon>Bacillaceae</taxon>
        <taxon>Evansella</taxon>
    </lineage>
</organism>